<feature type="transmembrane region" description="Helical" evidence="10">
    <location>
        <begin position="127"/>
        <end position="146"/>
    </location>
</feature>
<evidence type="ECO:0000256" key="3">
    <source>
        <dbReference type="ARBA" id="ARBA00022692"/>
    </source>
</evidence>
<dbReference type="InterPro" id="IPR006153">
    <property type="entry name" value="Cation/H_exchanger_TM"/>
</dbReference>
<evidence type="ECO:0000313" key="13">
    <source>
        <dbReference type="Proteomes" id="UP000748531"/>
    </source>
</evidence>
<dbReference type="GO" id="GO:0005886">
    <property type="term" value="C:plasma membrane"/>
    <property type="evidence" value="ECO:0007669"/>
    <property type="project" value="TreeGrafter"/>
</dbReference>
<evidence type="ECO:0000256" key="2">
    <source>
        <dbReference type="ARBA" id="ARBA00022448"/>
    </source>
</evidence>
<dbReference type="GO" id="GO:0098719">
    <property type="term" value="P:sodium ion import across plasma membrane"/>
    <property type="evidence" value="ECO:0007669"/>
    <property type="project" value="TreeGrafter"/>
</dbReference>
<feature type="transmembrane region" description="Helical" evidence="10">
    <location>
        <begin position="30"/>
        <end position="50"/>
    </location>
</feature>
<reference evidence="12" key="1">
    <citation type="submission" date="2019-05" db="EMBL/GenBank/DDBJ databases">
        <title>Annotation for the trematode Paragonimus heterotremus.</title>
        <authorList>
            <person name="Choi Y.-J."/>
        </authorList>
    </citation>
    <scope>NUCLEOTIDE SEQUENCE</scope>
    <source>
        <strain evidence="12">LC</strain>
    </source>
</reference>
<evidence type="ECO:0000256" key="6">
    <source>
        <dbReference type="ARBA" id="ARBA00023065"/>
    </source>
</evidence>
<evidence type="ECO:0000256" key="10">
    <source>
        <dbReference type="SAM" id="Phobius"/>
    </source>
</evidence>
<keyword evidence="8 9" id="KW-0739">Sodium transport</keyword>
<sequence>MTTIDPGLLNTTVDLSSSVMGVIAWRFTEFSSHITIVVFLLIVILIKMFYSRCDCLQTYVPDSVMLMLIGVLFAAIIRYGIDLGPLENTIWMLTPNRFYNYLLPPIVLESAYQLYHHTFRDHIGATVIFSVAVTVVSFLLIGPLMYGMYKLGWFGLPTLHMSLKHFLLFGSLIVAVDSITVMAIFQEVQVDLVLYYLVMGESLFNDAATLVLYQIMGNLIGTQHILLRQIGLGVASFFTISVGGFLIGIVIGMLSCWITRMKAKLGALVLILAAYLAYTLASMVGWSGVISMITCGMIQAAYAFHNLDTASVATVRVTTGISAELCQALIMLHMGVAMVSESLEWHTGFHLWALICCVFARTVTVLLVSRLINLFRTKCDRITYTSQLILIYGGLRGAVAFCLAILVSADQLGPQGIYIRQLMLTSTLFIIFVTVFLMGLTMKPLVNRLKVHTERSVRISLFLEVQNLVVDELTTGVCAIVDDFGQSALYKFIIRISERWIRPCLQRNSETLGQAIVNKHHELLWMIHHAATVIPTKSFNRNARTDVTDLLRPRQAFYLNNSVTSSCVYLSSIHCDNENLQVEDADRDQDVLVSDLEPLMTPPNLRGFLNNETGKKTFLENFVNRINGQISRLKMIRVFPSASTHSILNVSKVKETKQEES</sequence>
<feature type="transmembrane region" description="Helical" evidence="10">
    <location>
        <begin position="349"/>
        <end position="368"/>
    </location>
</feature>
<dbReference type="GO" id="GO:0051453">
    <property type="term" value="P:regulation of intracellular pH"/>
    <property type="evidence" value="ECO:0007669"/>
    <property type="project" value="TreeGrafter"/>
</dbReference>
<accession>A0A8J4WTV3</accession>
<keyword evidence="4 10" id="KW-1133">Transmembrane helix</keyword>
<keyword evidence="13" id="KW-1185">Reference proteome</keyword>
<feature type="transmembrane region" description="Helical" evidence="10">
    <location>
        <begin position="166"/>
        <end position="185"/>
    </location>
</feature>
<dbReference type="Gene3D" id="6.10.140.1330">
    <property type="match status" value="1"/>
</dbReference>
<evidence type="ECO:0000256" key="7">
    <source>
        <dbReference type="ARBA" id="ARBA00023136"/>
    </source>
</evidence>
<comment type="similarity">
    <text evidence="9">Belongs to the monovalent cation:proton antiporter 1 (CPA1) transporter (TC 2.A.36) family.</text>
</comment>
<gene>
    <name evidence="12" type="ORF">PHET_02294</name>
</gene>
<protein>
    <recommendedName>
        <fullName evidence="9">Sodium/hydrogen exchanger</fullName>
    </recommendedName>
</protein>
<evidence type="ECO:0000256" key="8">
    <source>
        <dbReference type="ARBA" id="ARBA00023201"/>
    </source>
</evidence>
<dbReference type="InterPro" id="IPR018422">
    <property type="entry name" value="Cation/H_exchanger_CPA1"/>
</dbReference>
<feature type="transmembrane region" description="Helical" evidence="10">
    <location>
        <begin position="389"/>
        <end position="409"/>
    </location>
</feature>
<dbReference type="PANTHER" id="PTHR10110">
    <property type="entry name" value="SODIUM/HYDROGEN EXCHANGER"/>
    <property type="match status" value="1"/>
</dbReference>
<proteinExistence type="inferred from homology"/>
<evidence type="ECO:0000256" key="5">
    <source>
        <dbReference type="ARBA" id="ARBA00023053"/>
    </source>
</evidence>
<keyword evidence="3 9" id="KW-0812">Transmembrane</keyword>
<feature type="transmembrane region" description="Helical" evidence="10">
    <location>
        <begin position="235"/>
        <end position="258"/>
    </location>
</feature>
<dbReference type="PRINTS" id="PR01084">
    <property type="entry name" value="NAHEXCHNGR"/>
</dbReference>
<keyword evidence="5" id="KW-0915">Sodium</keyword>
<organism evidence="12 13">
    <name type="scientific">Paragonimus heterotremus</name>
    <dbReference type="NCBI Taxonomy" id="100268"/>
    <lineage>
        <taxon>Eukaryota</taxon>
        <taxon>Metazoa</taxon>
        <taxon>Spiralia</taxon>
        <taxon>Lophotrochozoa</taxon>
        <taxon>Platyhelminthes</taxon>
        <taxon>Trematoda</taxon>
        <taxon>Digenea</taxon>
        <taxon>Plagiorchiida</taxon>
        <taxon>Troglotremata</taxon>
        <taxon>Troglotrematidae</taxon>
        <taxon>Paragonimus</taxon>
    </lineage>
</organism>
<feature type="domain" description="Cation/H+ exchanger transmembrane" evidence="11">
    <location>
        <begin position="45"/>
        <end position="447"/>
    </location>
</feature>
<dbReference type="EMBL" id="LUCH01000868">
    <property type="protein sequence ID" value="KAF5404140.1"/>
    <property type="molecule type" value="Genomic_DNA"/>
</dbReference>
<dbReference type="GO" id="GO:0015385">
    <property type="term" value="F:sodium:proton antiporter activity"/>
    <property type="evidence" value="ECO:0007669"/>
    <property type="project" value="InterPro"/>
</dbReference>
<name>A0A8J4WTV3_9TREM</name>
<feature type="transmembrane region" description="Helical" evidence="10">
    <location>
        <begin position="59"/>
        <end position="78"/>
    </location>
</feature>
<evidence type="ECO:0000256" key="4">
    <source>
        <dbReference type="ARBA" id="ARBA00022989"/>
    </source>
</evidence>
<dbReference type="GO" id="GO:0015386">
    <property type="term" value="F:potassium:proton antiporter activity"/>
    <property type="evidence" value="ECO:0007669"/>
    <property type="project" value="TreeGrafter"/>
</dbReference>
<comment type="caution">
    <text evidence="12">The sequence shown here is derived from an EMBL/GenBank/DDBJ whole genome shotgun (WGS) entry which is preliminary data.</text>
</comment>
<dbReference type="PANTHER" id="PTHR10110:SF126">
    <property type="entry name" value="NA(+)_H(+) EXCHANGER PROTEIN 7"/>
    <property type="match status" value="1"/>
</dbReference>
<evidence type="ECO:0000256" key="1">
    <source>
        <dbReference type="ARBA" id="ARBA00004141"/>
    </source>
</evidence>
<comment type="subcellular location">
    <subcellularLocation>
        <location evidence="1">Membrane</location>
        <topology evidence="1">Multi-pass membrane protein</topology>
    </subcellularLocation>
</comment>
<keyword evidence="6 9" id="KW-0406">Ion transport</keyword>
<keyword evidence="7 10" id="KW-0472">Membrane</keyword>
<evidence type="ECO:0000259" key="11">
    <source>
        <dbReference type="Pfam" id="PF00999"/>
    </source>
</evidence>
<evidence type="ECO:0000256" key="9">
    <source>
        <dbReference type="RuleBase" id="RU003722"/>
    </source>
</evidence>
<dbReference type="InterPro" id="IPR004709">
    <property type="entry name" value="NaH_exchanger"/>
</dbReference>
<feature type="transmembrane region" description="Helical" evidence="10">
    <location>
        <begin position="317"/>
        <end position="337"/>
    </location>
</feature>
<keyword evidence="2 9" id="KW-0813">Transport</keyword>
<dbReference type="NCBIfam" id="TIGR00840">
    <property type="entry name" value="b_cpa1"/>
    <property type="match status" value="1"/>
</dbReference>
<dbReference type="Proteomes" id="UP000748531">
    <property type="component" value="Unassembled WGS sequence"/>
</dbReference>
<dbReference type="Pfam" id="PF00999">
    <property type="entry name" value="Na_H_Exchanger"/>
    <property type="match status" value="1"/>
</dbReference>
<dbReference type="OrthoDB" id="196264at2759"/>
<feature type="transmembrane region" description="Helical" evidence="10">
    <location>
        <begin position="421"/>
        <end position="440"/>
    </location>
</feature>
<keyword evidence="9" id="KW-0050">Antiport</keyword>
<feature type="transmembrane region" description="Helical" evidence="10">
    <location>
        <begin position="265"/>
        <end position="281"/>
    </location>
</feature>
<evidence type="ECO:0000313" key="12">
    <source>
        <dbReference type="EMBL" id="KAF5404140.1"/>
    </source>
</evidence>
<dbReference type="AlphaFoldDB" id="A0A8J4WTV3"/>